<evidence type="ECO:0000256" key="3">
    <source>
        <dbReference type="ARBA" id="ARBA00022679"/>
    </source>
</evidence>
<evidence type="ECO:0000256" key="5">
    <source>
        <dbReference type="ARBA" id="ARBA00022908"/>
    </source>
</evidence>
<dbReference type="GO" id="GO:0075713">
    <property type="term" value="P:establishment of integrated proviral latency"/>
    <property type="evidence" value="ECO:0007669"/>
    <property type="project" value="UniProtKB-KW"/>
</dbReference>
<keyword evidence="8" id="KW-1160">Virus entry into host cell</keyword>
<accession>A0A2H4J2K7</accession>
<dbReference type="GO" id="GO:0015074">
    <property type="term" value="P:DNA integration"/>
    <property type="evidence" value="ECO:0007669"/>
    <property type="project" value="UniProtKB-KW"/>
</dbReference>
<proteinExistence type="inferred from homology"/>
<dbReference type="PANTHER" id="PTHR30349:SF64">
    <property type="entry name" value="PROPHAGE INTEGRASE INTD-RELATED"/>
    <property type="match status" value="1"/>
</dbReference>
<organism evidence="12">
    <name type="scientific">uncultured Caudovirales phage</name>
    <dbReference type="NCBI Taxonomy" id="2100421"/>
    <lineage>
        <taxon>Viruses</taxon>
        <taxon>Duplodnaviria</taxon>
        <taxon>Heunggongvirae</taxon>
        <taxon>Uroviricota</taxon>
        <taxon>Caudoviricetes</taxon>
        <taxon>Peduoviridae</taxon>
        <taxon>Maltschvirus</taxon>
        <taxon>Maltschvirus maltsch</taxon>
    </lineage>
</organism>
<evidence type="ECO:0000256" key="4">
    <source>
        <dbReference type="ARBA" id="ARBA00022801"/>
    </source>
</evidence>
<keyword evidence="7" id="KW-0233">DNA recombination</keyword>
<dbReference type="Pfam" id="PF13102">
    <property type="entry name" value="Phage_int_SAM_5"/>
    <property type="match status" value="1"/>
</dbReference>
<dbReference type="GO" id="GO:0006310">
    <property type="term" value="P:DNA recombination"/>
    <property type="evidence" value="ECO:0007669"/>
    <property type="project" value="UniProtKB-KW"/>
</dbReference>
<evidence type="ECO:0000256" key="7">
    <source>
        <dbReference type="ARBA" id="ARBA00023172"/>
    </source>
</evidence>
<dbReference type="InterPro" id="IPR025269">
    <property type="entry name" value="SAM-like_dom"/>
</dbReference>
<protein>
    <recommendedName>
        <fullName evidence="2">Integrase</fullName>
    </recommendedName>
</protein>
<sequence>MQTRRYDGEKWQYEFKYEGKRYRKKGFRTKREANSAGMDKLNELRNGFNTDHNITLKAYFENWIKTYKQPVVNENTYRHYRFTLKHIQDHKIGNTELSKINKQVYQKFINDFSKEHAKETIRKTNGAIRSALEDAVYDGLIHKNPTYKVNYKAGNPTKPEKEKYISLNDYEKLKAYLKTINSRSALALFIMICTGCRISGVRYMKLEYINQLKNQIYINEHKTDISPRYVSVAKSDMKHISDMINNLIISYDGYIFKDTGSIITVNAINKTLKKACEVNEIPIITSHAIRHTHCSYLLAKGISIYYISKRLGHKNIAITTSVYSHLLEEKYSEEETKTTNILEKM</sequence>
<name>A0A2H4J2K7_9CAUD</name>
<dbReference type="InterPro" id="IPR013762">
    <property type="entry name" value="Integrase-like_cat_sf"/>
</dbReference>
<dbReference type="InterPro" id="IPR011010">
    <property type="entry name" value="DNA_brk_join_enz"/>
</dbReference>
<keyword evidence="4" id="KW-0378">Hydrolase</keyword>
<dbReference type="GO" id="GO:0044826">
    <property type="term" value="P:viral genome integration into host DNA"/>
    <property type="evidence" value="ECO:0007669"/>
    <property type="project" value="UniProtKB-KW"/>
</dbReference>
<dbReference type="InterPro" id="IPR050090">
    <property type="entry name" value="Tyrosine_recombinase_XerCD"/>
</dbReference>
<keyword evidence="6 9" id="KW-0238">DNA-binding</keyword>
<reference evidence="12" key="1">
    <citation type="submission" date="2017-06" db="EMBL/GenBank/DDBJ databases">
        <title>Novel phages from South African skin metaviromes.</title>
        <authorList>
            <person name="van Zyl L.J."/>
            <person name="Abrahams Y."/>
            <person name="Stander E.A."/>
            <person name="Kirby B.M."/>
            <person name="Clavaud C."/>
            <person name="Farcet C."/>
            <person name="Breton L."/>
            <person name="Trindade M.I."/>
        </authorList>
    </citation>
    <scope>NUCLEOTIDE SEQUENCE</scope>
</reference>
<evidence type="ECO:0000256" key="6">
    <source>
        <dbReference type="ARBA" id="ARBA00023125"/>
    </source>
</evidence>
<dbReference type="GO" id="GO:0003677">
    <property type="term" value="F:DNA binding"/>
    <property type="evidence" value="ECO:0007669"/>
    <property type="project" value="UniProtKB-UniRule"/>
</dbReference>
<evidence type="ECO:0000259" key="11">
    <source>
        <dbReference type="PROSITE" id="PS51900"/>
    </source>
</evidence>
<dbReference type="PANTHER" id="PTHR30349">
    <property type="entry name" value="PHAGE INTEGRASE-RELATED"/>
    <property type="match status" value="1"/>
</dbReference>
<dbReference type="Pfam" id="PF00589">
    <property type="entry name" value="Phage_integrase"/>
    <property type="match status" value="1"/>
</dbReference>
<dbReference type="Gene3D" id="1.10.443.10">
    <property type="entry name" value="Intergrase catalytic core"/>
    <property type="match status" value="1"/>
</dbReference>
<dbReference type="EMBL" id="MF417889">
    <property type="protein sequence ID" value="ASN69345.1"/>
    <property type="molecule type" value="Genomic_DNA"/>
</dbReference>
<feature type="domain" description="Core-binding (CB)" evidence="11">
    <location>
        <begin position="54"/>
        <end position="136"/>
    </location>
</feature>
<dbReference type="CDD" id="cd01189">
    <property type="entry name" value="INT_ICEBs1_C_like"/>
    <property type="match status" value="1"/>
</dbReference>
<dbReference type="PROSITE" id="PS51900">
    <property type="entry name" value="CB"/>
    <property type="match status" value="1"/>
</dbReference>
<gene>
    <name evidence="12" type="ORF">10S14_23</name>
</gene>
<dbReference type="Gene3D" id="1.10.150.130">
    <property type="match status" value="1"/>
</dbReference>
<keyword evidence="8" id="KW-1179">Viral genome integration</keyword>
<dbReference type="InterPro" id="IPR010998">
    <property type="entry name" value="Integrase_recombinase_N"/>
</dbReference>
<dbReference type="SUPFAM" id="SSF56349">
    <property type="entry name" value="DNA breaking-rejoining enzymes"/>
    <property type="match status" value="1"/>
</dbReference>
<evidence type="ECO:0000256" key="8">
    <source>
        <dbReference type="ARBA" id="ARBA00023195"/>
    </source>
</evidence>
<dbReference type="GO" id="GO:0016740">
    <property type="term" value="F:transferase activity"/>
    <property type="evidence" value="ECO:0007669"/>
    <property type="project" value="UniProtKB-KW"/>
</dbReference>
<evidence type="ECO:0000256" key="2">
    <source>
        <dbReference type="ARBA" id="ARBA00016082"/>
    </source>
</evidence>
<dbReference type="InterPro" id="IPR002104">
    <property type="entry name" value="Integrase_catalytic"/>
</dbReference>
<dbReference type="InterPro" id="IPR044068">
    <property type="entry name" value="CB"/>
</dbReference>
<evidence type="ECO:0000256" key="1">
    <source>
        <dbReference type="ARBA" id="ARBA00008857"/>
    </source>
</evidence>
<keyword evidence="3" id="KW-0808">Transferase</keyword>
<evidence type="ECO:0000256" key="9">
    <source>
        <dbReference type="PROSITE-ProRule" id="PRU01248"/>
    </source>
</evidence>
<dbReference type="PROSITE" id="PS51898">
    <property type="entry name" value="TYR_RECOMBINASE"/>
    <property type="match status" value="1"/>
</dbReference>
<evidence type="ECO:0000313" key="12">
    <source>
        <dbReference type="EMBL" id="ASN69345.1"/>
    </source>
</evidence>
<comment type="similarity">
    <text evidence="1">Belongs to the 'phage' integrase family.</text>
</comment>
<dbReference type="GO" id="GO:0016787">
    <property type="term" value="F:hydrolase activity"/>
    <property type="evidence" value="ECO:0007669"/>
    <property type="project" value="UniProtKB-KW"/>
</dbReference>
<evidence type="ECO:0000259" key="10">
    <source>
        <dbReference type="PROSITE" id="PS51898"/>
    </source>
</evidence>
<keyword evidence="5" id="KW-0229">DNA integration</keyword>
<feature type="domain" description="Tyr recombinase" evidence="10">
    <location>
        <begin position="160"/>
        <end position="336"/>
    </location>
</feature>